<dbReference type="STRING" id="360107.CHAB381_0886"/>
<dbReference type="KEGG" id="cha:CHAB381_0886"/>
<accession>A7I1Q7</accession>
<name>A7I1Q7_CAMHC</name>
<proteinExistence type="predicted"/>
<feature type="repeat" description="TPR" evidence="1">
    <location>
        <begin position="166"/>
        <end position="199"/>
    </location>
</feature>
<keyword evidence="2" id="KW-0732">Signal</keyword>
<feature type="signal peptide" evidence="2">
    <location>
        <begin position="1"/>
        <end position="17"/>
    </location>
</feature>
<feature type="chain" id="PRO_5002708387" evidence="2">
    <location>
        <begin position="18"/>
        <end position="219"/>
    </location>
</feature>
<dbReference type="InterPro" id="IPR011990">
    <property type="entry name" value="TPR-like_helical_dom_sf"/>
</dbReference>
<evidence type="ECO:0000256" key="2">
    <source>
        <dbReference type="SAM" id="SignalP"/>
    </source>
</evidence>
<dbReference type="EMBL" id="CP000776">
    <property type="protein sequence ID" value="ABS51471.1"/>
    <property type="molecule type" value="Genomic_DNA"/>
</dbReference>
<dbReference type="AlphaFoldDB" id="A7I1Q7"/>
<evidence type="ECO:0000313" key="3">
    <source>
        <dbReference type="EMBL" id="ABS51471.1"/>
    </source>
</evidence>
<dbReference type="SUPFAM" id="SSF48452">
    <property type="entry name" value="TPR-like"/>
    <property type="match status" value="1"/>
</dbReference>
<evidence type="ECO:0000313" key="4">
    <source>
        <dbReference type="Proteomes" id="UP000002407"/>
    </source>
</evidence>
<dbReference type="PROSITE" id="PS50005">
    <property type="entry name" value="TPR"/>
    <property type="match status" value="1"/>
</dbReference>
<protein>
    <submittedName>
        <fullName evidence="3">Putative LMP1</fullName>
    </submittedName>
</protein>
<dbReference type="HOGENOM" id="CLU_1105779_0_0_7"/>
<sequence>MKKLFLILLFLINSLNAKPYIPYEHEKMLTENSIKIDEIFKSVDNLWKHANSYPPFFDTNSDKNRAKSDSQTLLNVFDFLREKFYKTFDENLKKQFDFSQAKLFVIAYNLDVGNFAPQADEIFEKLIINDKNSALLHRIYGEFLGNSARNEKAEFHLKKAVELGDKSAHFGLGVTYLIDNNKTAAKDEFETFLKFYPNNEEAKNIIDAINKGNVEFKKE</sequence>
<dbReference type="eggNOG" id="COG0457">
    <property type="taxonomic scope" value="Bacteria"/>
</dbReference>
<keyword evidence="1" id="KW-0802">TPR repeat</keyword>
<dbReference type="Proteomes" id="UP000002407">
    <property type="component" value="Chromosome"/>
</dbReference>
<reference evidence="4" key="1">
    <citation type="submission" date="2007-07" db="EMBL/GenBank/DDBJ databases">
        <title>Complete genome sequence of Campylobacter hominis ATCC BAA-381, a commensal isolated from the human gastrointestinal tract.</title>
        <authorList>
            <person name="Fouts D.E."/>
            <person name="Mongodin E.F."/>
            <person name="Puiu D."/>
            <person name="Sebastian Y."/>
            <person name="Miller W.G."/>
            <person name="Mandrell R.E."/>
            <person name="Nelson K.E."/>
        </authorList>
    </citation>
    <scope>NUCLEOTIDE SEQUENCE [LARGE SCALE GENOMIC DNA]</scope>
    <source>
        <strain evidence="4">ATCC BAA-381 / LMG 19568 / NCTC 13146 / CH001A</strain>
    </source>
</reference>
<dbReference type="InterPro" id="IPR019734">
    <property type="entry name" value="TPR_rpt"/>
</dbReference>
<dbReference type="RefSeq" id="WP_012108739.1">
    <property type="nucleotide sequence ID" value="NC_009714.1"/>
</dbReference>
<organism evidence="3 4">
    <name type="scientific">Campylobacter hominis (strain ATCC BAA-381 / DSM 21671 / CCUG 45161 / LMG 19568 / NCTC 13146 / CH001A)</name>
    <dbReference type="NCBI Taxonomy" id="360107"/>
    <lineage>
        <taxon>Bacteria</taxon>
        <taxon>Pseudomonadati</taxon>
        <taxon>Campylobacterota</taxon>
        <taxon>Epsilonproteobacteria</taxon>
        <taxon>Campylobacterales</taxon>
        <taxon>Campylobacteraceae</taxon>
        <taxon>Campylobacter</taxon>
    </lineage>
</organism>
<evidence type="ECO:0000256" key="1">
    <source>
        <dbReference type="PROSITE-ProRule" id="PRU00339"/>
    </source>
</evidence>
<dbReference type="Gene3D" id="1.25.40.10">
    <property type="entry name" value="Tetratricopeptide repeat domain"/>
    <property type="match status" value="1"/>
</dbReference>
<dbReference type="OrthoDB" id="129043at2"/>
<keyword evidence="4" id="KW-1185">Reference proteome</keyword>
<gene>
    <name evidence="3" type="ordered locus">CHAB381_0886</name>
</gene>